<reference evidence="2 3" key="2">
    <citation type="submission" date="2024-10" db="EMBL/GenBank/DDBJ databases">
        <authorList>
            <person name="Ryan C."/>
        </authorList>
    </citation>
    <scope>NUCLEOTIDE SEQUENCE [LARGE SCALE GENOMIC DNA]</scope>
</reference>
<name>A0ABC9BV16_9POAL</name>
<feature type="transmembrane region" description="Helical" evidence="1">
    <location>
        <begin position="283"/>
        <end position="303"/>
    </location>
</feature>
<dbReference type="Proteomes" id="UP001497457">
    <property type="component" value="Chromosome 27b"/>
</dbReference>
<dbReference type="AlphaFoldDB" id="A0ABC9BV16"/>
<evidence type="ECO:0000256" key="1">
    <source>
        <dbReference type="SAM" id="Phobius"/>
    </source>
</evidence>
<feature type="transmembrane region" description="Helical" evidence="1">
    <location>
        <begin position="315"/>
        <end position="333"/>
    </location>
</feature>
<evidence type="ECO:0000313" key="2">
    <source>
        <dbReference type="EMBL" id="CAL5008787.1"/>
    </source>
</evidence>
<sequence>MVGRSAFATALLRSVAWEWEHLIHSTDAQGNHKAQCKYCSTLLSAPLKYGNSHLRGHYSTCKERDALSFVKPIKLIAALVAETCTGIVVKFTPTDADQIDEQQKRCAAYSQKALPFAVTTFFAYVGAHSASSTHVTFKIAMVAFFLAVPTDLISVTRPPKWGIISFNKNYSYAILPVPIPLVIALLQLNLCPGAWQRISWPVEVEAGHDVNTEGIALRPLNTDIEAGGQDVNTQDEAVSAANTNNEADEYLDSIFNLSAGVVNFGGLVSMISRHYMGGLDKLVGFFFFFTIVLGLYLMTVTTVRTVPLTLHARNLSYPLEFLLVSTLITTLIYKVPDSGSDSHV</sequence>
<reference evidence="3" key="1">
    <citation type="submission" date="2024-06" db="EMBL/GenBank/DDBJ databases">
        <authorList>
            <person name="Ryan C."/>
        </authorList>
    </citation>
    <scope>NUCLEOTIDE SEQUENCE [LARGE SCALE GENOMIC DNA]</scope>
</reference>
<evidence type="ECO:0000313" key="3">
    <source>
        <dbReference type="Proteomes" id="UP001497457"/>
    </source>
</evidence>
<keyword evidence="1" id="KW-0472">Membrane</keyword>
<accession>A0ABC9BV16</accession>
<dbReference type="SMART" id="SM00614">
    <property type="entry name" value="ZnF_BED"/>
    <property type="match status" value="1"/>
</dbReference>
<dbReference type="EMBL" id="OZ075137">
    <property type="protein sequence ID" value="CAL5008787.1"/>
    <property type="molecule type" value="Genomic_DNA"/>
</dbReference>
<evidence type="ECO:0008006" key="4">
    <source>
        <dbReference type="Google" id="ProtNLM"/>
    </source>
</evidence>
<keyword evidence="1" id="KW-0812">Transmembrane</keyword>
<proteinExistence type="predicted"/>
<feature type="transmembrane region" description="Helical" evidence="1">
    <location>
        <begin position="253"/>
        <end position="271"/>
    </location>
</feature>
<organism evidence="2 3">
    <name type="scientific">Urochloa decumbens</name>
    <dbReference type="NCBI Taxonomy" id="240449"/>
    <lineage>
        <taxon>Eukaryota</taxon>
        <taxon>Viridiplantae</taxon>
        <taxon>Streptophyta</taxon>
        <taxon>Embryophyta</taxon>
        <taxon>Tracheophyta</taxon>
        <taxon>Spermatophyta</taxon>
        <taxon>Magnoliopsida</taxon>
        <taxon>Liliopsida</taxon>
        <taxon>Poales</taxon>
        <taxon>Poaceae</taxon>
        <taxon>PACMAD clade</taxon>
        <taxon>Panicoideae</taxon>
        <taxon>Panicodae</taxon>
        <taxon>Paniceae</taxon>
        <taxon>Melinidinae</taxon>
        <taxon>Urochloa</taxon>
    </lineage>
</organism>
<protein>
    <recommendedName>
        <fullName evidence="4">BED-type domain-containing protein</fullName>
    </recommendedName>
</protein>
<gene>
    <name evidence="2" type="ORF">URODEC1_LOCUS69182</name>
</gene>
<keyword evidence="1" id="KW-1133">Transmembrane helix</keyword>
<keyword evidence="3" id="KW-1185">Reference proteome</keyword>